<dbReference type="InterPro" id="IPR000488">
    <property type="entry name" value="Death_dom"/>
</dbReference>
<sequence>MASGSRVFYLDISHIKLVRDALKQSHFINANWFDLGVELNLPYPDLANIRAKWSNDPSQCLLECLSLWLTSANNRTWESLASALERTNQYTAATLIRNTYDDPASQIFQHYSNRISQVSLTDSCIQLLYTEGLITEDTQRKIKRCGGSLNDTLRELMIAVSDNHSKLRSLGNILMELEKAKPLAQDIIEDCDKIINNPVTTAVDRPVTSSTVHHFTPNATASSVGEFFFNAAHQSMFDEIRGNFIILIDELVPLICQSKASIEEMKSFLQKFHPELSAELSDADSIEGIMNIAVKKCRVNNISIVKAIVKRFKINRAKHLISEYEQEVKTVSGSLKDFLSQNQPEHFLICETIQFILGWEPEEHSLDDIRNLLEEAFKELNKRIIVQSIHRGNSIIIICYSPHHLLAALLFEAQDKLTVLKEFNLIKLTIGHYTVYDKRIRYKVMNEHLAEDIKLADEEEQELRTLLDCKEGSILEQNKELNIIKKRKESKLKVKLLTRGKLINKIFKSKKSETQYFRTSLLMKAGREEALAEYKKAIELLQENISITRVQLLMSQKANTHKKDQCTQSPTAKTIYTAHYDYHGIYDNDLSFSEEEQLEIYEKTESILWWKGRSLVTGDEGYIPSSYVYSMLESLQLLEFILSLEEVSLPILQKIRNDSSHNDEKASLFLETINDDPIMISALRQDKWQHDIGLTGGVDWDSDSVFLHSPSPVQCNEVISNIKDHKEIKLDSSSTNSTVSLLSSTKLLSLNLRRLVIWWAPLTNDCIQYLCILLTNNKTIQELDISRYSISDRGVTSICQALKHNSTLTLIDLSYNPLIISSGEALSHILINNLTLVELDLRKTSLSTESVILLFQSLVDNKYVTKLRLDYRHKETCITYPIYHLIQDRVDWY</sequence>
<dbReference type="AlphaFoldDB" id="A0A1X7UDR3"/>
<protein>
    <recommendedName>
        <fullName evidence="7">SH3 domain-containing protein</fullName>
    </recommendedName>
</protein>
<dbReference type="Gene3D" id="3.80.10.10">
    <property type="entry name" value="Ribonuclease Inhibitor"/>
    <property type="match status" value="2"/>
</dbReference>
<dbReference type="EnsemblMetazoa" id="Aqu2.1.25785_001">
    <property type="protein sequence ID" value="Aqu2.1.25785_001"/>
    <property type="gene ID" value="Aqu2.1.25785"/>
</dbReference>
<proteinExistence type="predicted"/>
<dbReference type="GO" id="GO:0007165">
    <property type="term" value="P:signal transduction"/>
    <property type="evidence" value="ECO:0007669"/>
    <property type="project" value="InterPro"/>
</dbReference>
<accession>A0A1X7UDR3</accession>
<evidence type="ECO:0008006" key="7">
    <source>
        <dbReference type="Google" id="ProtNLM"/>
    </source>
</evidence>
<keyword evidence="3" id="KW-0175">Coiled coil</keyword>
<reference evidence="6" key="1">
    <citation type="submission" date="2017-05" db="UniProtKB">
        <authorList>
            <consortium name="EnsemblMetazoa"/>
        </authorList>
    </citation>
    <scope>IDENTIFICATION</scope>
</reference>
<dbReference type="InterPro" id="IPR052394">
    <property type="entry name" value="LRR-containing"/>
</dbReference>
<dbReference type="OrthoDB" id="6250593at2759"/>
<dbReference type="Pfam" id="PF00018">
    <property type="entry name" value="SH3_1"/>
    <property type="match status" value="1"/>
</dbReference>
<evidence type="ECO:0000259" key="5">
    <source>
        <dbReference type="PROSITE" id="PS50017"/>
    </source>
</evidence>
<dbReference type="SMART" id="SM00326">
    <property type="entry name" value="SH3"/>
    <property type="match status" value="1"/>
</dbReference>
<feature type="domain" description="Death" evidence="5">
    <location>
        <begin position="30"/>
        <end position="100"/>
    </location>
</feature>
<dbReference type="InterPro" id="IPR001452">
    <property type="entry name" value="SH3_domain"/>
</dbReference>
<dbReference type="SUPFAM" id="SSF47986">
    <property type="entry name" value="DEATH domain"/>
    <property type="match status" value="1"/>
</dbReference>
<name>A0A1X7UDR3_AMPQE</name>
<evidence type="ECO:0000259" key="4">
    <source>
        <dbReference type="PROSITE" id="PS50002"/>
    </source>
</evidence>
<evidence type="ECO:0000256" key="1">
    <source>
        <dbReference type="ARBA" id="ARBA00022443"/>
    </source>
</evidence>
<organism evidence="6">
    <name type="scientific">Amphimedon queenslandica</name>
    <name type="common">Sponge</name>
    <dbReference type="NCBI Taxonomy" id="400682"/>
    <lineage>
        <taxon>Eukaryota</taxon>
        <taxon>Metazoa</taxon>
        <taxon>Porifera</taxon>
        <taxon>Demospongiae</taxon>
        <taxon>Heteroscleromorpha</taxon>
        <taxon>Haplosclerida</taxon>
        <taxon>Niphatidae</taxon>
        <taxon>Amphimedon</taxon>
    </lineage>
</organism>
<keyword evidence="1 2" id="KW-0728">SH3 domain</keyword>
<dbReference type="SMART" id="SM00368">
    <property type="entry name" value="LRR_RI"/>
    <property type="match status" value="3"/>
</dbReference>
<feature type="domain" description="SH3" evidence="4">
    <location>
        <begin position="571"/>
        <end position="633"/>
    </location>
</feature>
<dbReference type="InParanoid" id="A0A1X7UDR3"/>
<dbReference type="PROSITE" id="PS50017">
    <property type="entry name" value="DEATH_DOMAIN"/>
    <property type="match status" value="1"/>
</dbReference>
<dbReference type="PANTHER" id="PTHR24114">
    <property type="entry name" value="LEUCINE RICH REPEAT FAMILY PROTEIN"/>
    <property type="match status" value="1"/>
</dbReference>
<evidence type="ECO:0000256" key="2">
    <source>
        <dbReference type="PROSITE-ProRule" id="PRU00192"/>
    </source>
</evidence>
<dbReference type="Gene3D" id="2.30.30.40">
    <property type="entry name" value="SH3 Domains"/>
    <property type="match status" value="1"/>
</dbReference>
<feature type="coiled-coil region" evidence="3">
    <location>
        <begin position="524"/>
        <end position="551"/>
    </location>
</feature>
<dbReference type="STRING" id="400682.A0A1X7UDR3"/>
<dbReference type="InterPro" id="IPR011029">
    <property type="entry name" value="DEATH-like_dom_sf"/>
</dbReference>
<dbReference type="Pfam" id="PF00531">
    <property type="entry name" value="Death"/>
    <property type="match status" value="1"/>
</dbReference>
<dbReference type="InterPro" id="IPR032675">
    <property type="entry name" value="LRR_dom_sf"/>
</dbReference>
<dbReference type="eggNOG" id="KOG0197">
    <property type="taxonomic scope" value="Eukaryota"/>
</dbReference>
<dbReference type="CDD" id="cd01670">
    <property type="entry name" value="Death"/>
    <property type="match status" value="1"/>
</dbReference>
<dbReference type="PROSITE" id="PS50002">
    <property type="entry name" value="SH3"/>
    <property type="match status" value="1"/>
</dbReference>
<evidence type="ECO:0000313" key="6">
    <source>
        <dbReference type="EnsemblMetazoa" id="Aqu2.1.25785_001"/>
    </source>
</evidence>
<evidence type="ECO:0000256" key="3">
    <source>
        <dbReference type="SAM" id="Coils"/>
    </source>
</evidence>
<dbReference type="SUPFAM" id="SSF52047">
    <property type="entry name" value="RNI-like"/>
    <property type="match status" value="1"/>
</dbReference>
<dbReference type="InterPro" id="IPR036028">
    <property type="entry name" value="SH3-like_dom_sf"/>
</dbReference>
<dbReference type="PANTHER" id="PTHR24114:SF2">
    <property type="entry name" value="F-BOX DOMAIN-CONTAINING PROTEIN-RELATED"/>
    <property type="match status" value="1"/>
</dbReference>
<dbReference type="Gene3D" id="1.10.533.10">
    <property type="entry name" value="Death Domain, Fas"/>
    <property type="match status" value="1"/>
</dbReference>
<dbReference type="SUPFAM" id="SSF50044">
    <property type="entry name" value="SH3-domain"/>
    <property type="match status" value="1"/>
</dbReference>